<comment type="similarity">
    <text evidence="2">Belongs to the protein kinase superfamily. STE Ser/Thr protein kinase family. STE20 subfamily.</text>
</comment>
<feature type="compositionally biased region" description="Polar residues" evidence="13">
    <location>
        <begin position="196"/>
        <end position="205"/>
    </location>
</feature>
<evidence type="ECO:0000259" key="14">
    <source>
        <dbReference type="PROSITE" id="PS50011"/>
    </source>
</evidence>
<feature type="region of interest" description="Disordered" evidence="13">
    <location>
        <begin position="126"/>
        <end position="162"/>
    </location>
</feature>
<comment type="caution">
    <text evidence="16">The sequence shown here is derived from an EMBL/GenBank/DDBJ whole genome shotgun (WGS) entry which is preliminary data.</text>
</comment>
<dbReference type="Pfam" id="PF00069">
    <property type="entry name" value="Pkinase"/>
    <property type="match status" value="1"/>
</dbReference>
<accession>A0A1R0GNC0</accession>
<organism evidence="16 17">
    <name type="scientific">Smittium mucronatum</name>
    <dbReference type="NCBI Taxonomy" id="133383"/>
    <lineage>
        <taxon>Eukaryota</taxon>
        <taxon>Fungi</taxon>
        <taxon>Fungi incertae sedis</taxon>
        <taxon>Zoopagomycota</taxon>
        <taxon>Kickxellomycotina</taxon>
        <taxon>Harpellomycetes</taxon>
        <taxon>Harpellales</taxon>
        <taxon>Legeriomycetaceae</taxon>
        <taxon>Smittium</taxon>
    </lineage>
</organism>
<keyword evidence="5" id="KW-0723">Serine/threonine-protein kinase</keyword>
<evidence type="ECO:0000256" key="7">
    <source>
        <dbReference type="ARBA" id="ARBA00022741"/>
    </source>
</evidence>
<sequence>MNLSQRSPSNPSNHNRKEVGSDSDGFIFQNDFGPYSVTEINDSSKIQTNSSNQKPVLGSEDRNGFIRLYPTSEYDDPETLQVKEYLDENGKQDFLPPDHKKRTDLIEISQEVSDLIISPIDLEDSFTPQRTAPQPPILSVANKDTSSMQKTEPNSEASSLSLTRGDFEESFPNNASRVTEGIENSQPSFLLPNSTSNINASSKTFPASRAAPPAPKKASAANLKKFEPNLLINSQSPSTAITSPIMDSKPVTSPSFLTSLEPVQSDPNSQNRSIKGVLNNIVSSMSDLLSGEKKSEISAPYNPIHLTHVGINNETGEFTGLPKEWSMLLREAGISKQDQEKNKETVVQVMEFYQGIDIRDTDSVWSKMANTHITSKDQSKSVTIDSDYSKSNSKSTPNTELPPQLPPISKFSPNLNDSSSDLGFDQHGSLTDFTSGLNISIPIQNNFQTPQITPDQTYDNYGRPMTPESNYYADSSNMNSYKPIESAQPIFHTHKTPKISSKQSLKPSNTISYSKDTHLRIQQQLSNSSYTVEDQPSSASNYKRIQNTNDQTQIKTPKSGMDLSYSNSYNNHQDGRPPQQGYSSYSNLNKLKTSLPVGPNPSIRRYNTQGNINNDIKDTYKVSTSTNSAYPSNRPNVNNPSNIGGMVSKHPNYNNDHQSHHLQSIQQVSQHQIKNMQNNKPLQAYQAIPISNPNNVHNSFQSPHDKFNQNLNSKPDDSYSPPVMRVKQKAEPTTREMIKRLNSICNNKDPTLLYKNLVKIGQGASGGVYTALDIESSNMVAIKQMNLELQPKKDLIINEILVMRESKHKNIVNFIDSFLHVEDLWVVMEYMEGGSLTDVVTNTLMTEGQIATVCRETLEGLDHLHKKGVIHRDIKSDNILLSLDGEIKLTDFGFCAQLSESGSNKRTTMVGTPYWMAPEVVTRKSYGPKVDIWSLGIMAIEMVTGEPPYLNENPLRALYLIATNGTPKIPNFESLSIVFRDFLLNALNVNVDNRPSAEELLCHPFLQKSGPLSCLSPLIRAARESK</sequence>
<feature type="compositionally biased region" description="Low complexity" evidence="13">
    <location>
        <begin position="206"/>
        <end position="215"/>
    </location>
</feature>
<dbReference type="InterPro" id="IPR033923">
    <property type="entry name" value="PAK_BD"/>
</dbReference>
<feature type="compositionally biased region" description="Polar residues" evidence="13">
    <location>
        <begin position="41"/>
        <end position="54"/>
    </location>
</feature>
<dbReference type="GO" id="GO:0005737">
    <property type="term" value="C:cytoplasm"/>
    <property type="evidence" value="ECO:0007669"/>
    <property type="project" value="UniProtKB-SubCell"/>
</dbReference>
<dbReference type="FunFam" id="1.10.510.10:FF:000011">
    <property type="entry name" value="Non-specific serine/threonine protein kinase"/>
    <property type="match status" value="1"/>
</dbReference>
<dbReference type="SUPFAM" id="SSF56112">
    <property type="entry name" value="Protein kinase-like (PK-like)"/>
    <property type="match status" value="1"/>
</dbReference>
<evidence type="ECO:0000313" key="16">
    <source>
        <dbReference type="EMBL" id="OLY78380.1"/>
    </source>
</evidence>
<dbReference type="Proteomes" id="UP000187455">
    <property type="component" value="Unassembled WGS sequence"/>
</dbReference>
<dbReference type="GO" id="GO:0106310">
    <property type="term" value="F:protein serine kinase activity"/>
    <property type="evidence" value="ECO:0007669"/>
    <property type="project" value="RHEA"/>
</dbReference>
<feature type="compositionally biased region" description="Polar residues" evidence="13">
    <location>
        <begin position="411"/>
        <end position="421"/>
    </location>
</feature>
<keyword evidence="6" id="KW-0808">Transferase</keyword>
<evidence type="ECO:0000256" key="8">
    <source>
        <dbReference type="ARBA" id="ARBA00022777"/>
    </source>
</evidence>
<dbReference type="EMBL" id="LSSL01006588">
    <property type="protein sequence ID" value="OLY78380.1"/>
    <property type="molecule type" value="Genomic_DNA"/>
</dbReference>
<evidence type="ECO:0000256" key="3">
    <source>
        <dbReference type="ARBA" id="ARBA00012513"/>
    </source>
</evidence>
<dbReference type="InterPro" id="IPR000095">
    <property type="entry name" value="CRIB_dom"/>
</dbReference>
<dbReference type="CDD" id="cd01093">
    <property type="entry name" value="CRIB_PAK_like"/>
    <property type="match status" value="1"/>
</dbReference>
<reference evidence="16 17" key="1">
    <citation type="journal article" date="2016" name="Mol. Biol. Evol.">
        <title>Genome-Wide Survey of Gut Fungi (Harpellales) Reveals the First Horizontally Transferred Ubiquitin Gene from a Mosquito Host.</title>
        <authorList>
            <person name="Wang Y."/>
            <person name="White M.M."/>
            <person name="Kvist S."/>
            <person name="Moncalvo J.M."/>
        </authorList>
    </citation>
    <scope>NUCLEOTIDE SEQUENCE [LARGE SCALE GENOMIC DNA]</scope>
    <source>
        <strain evidence="16 17">ALG-7-W6</strain>
    </source>
</reference>
<dbReference type="PROSITE" id="PS50108">
    <property type="entry name" value="CRIB"/>
    <property type="match status" value="1"/>
</dbReference>
<feature type="domain" description="CRIB" evidence="15">
    <location>
        <begin position="297"/>
        <end position="310"/>
    </location>
</feature>
<feature type="compositionally biased region" description="Polar residues" evidence="13">
    <location>
        <begin position="704"/>
        <end position="713"/>
    </location>
</feature>
<feature type="compositionally biased region" description="Polar residues" evidence="13">
    <location>
        <begin position="526"/>
        <end position="556"/>
    </location>
</feature>
<dbReference type="GO" id="GO:0004674">
    <property type="term" value="F:protein serine/threonine kinase activity"/>
    <property type="evidence" value="ECO:0007669"/>
    <property type="project" value="UniProtKB-KW"/>
</dbReference>
<keyword evidence="4" id="KW-0963">Cytoplasm</keyword>
<dbReference type="GO" id="GO:0005524">
    <property type="term" value="F:ATP binding"/>
    <property type="evidence" value="ECO:0007669"/>
    <property type="project" value="UniProtKB-UniRule"/>
</dbReference>
<dbReference type="PANTHER" id="PTHR45832:SF22">
    <property type="entry name" value="SERINE_THREONINE-PROTEIN KINASE SAMKA-RELATED"/>
    <property type="match status" value="1"/>
</dbReference>
<dbReference type="InterPro" id="IPR051931">
    <property type="entry name" value="PAK3-like"/>
</dbReference>
<feature type="compositionally biased region" description="Polar residues" evidence="13">
    <location>
        <begin position="1"/>
        <end position="13"/>
    </location>
</feature>
<keyword evidence="7 12" id="KW-0547">Nucleotide-binding</keyword>
<feature type="domain" description="Protein kinase" evidence="14">
    <location>
        <begin position="754"/>
        <end position="1006"/>
    </location>
</feature>
<dbReference type="AlphaFoldDB" id="A0A1R0GNC0"/>
<feature type="compositionally biased region" description="Polar residues" evidence="13">
    <location>
        <begin position="142"/>
        <end position="162"/>
    </location>
</feature>
<keyword evidence="9 12" id="KW-0067">ATP-binding</keyword>
<evidence type="ECO:0000256" key="9">
    <source>
        <dbReference type="ARBA" id="ARBA00022840"/>
    </source>
</evidence>
<feature type="region of interest" description="Disordered" evidence="13">
    <location>
        <begin position="1"/>
        <end position="27"/>
    </location>
</feature>
<feature type="compositionally biased region" description="Polar residues" evidence="13">
    <location>
        <begin position="380"/>
        <end position="401"/>
    </location>
</feature>
<name>A0A1R0GNC0_9FUNG</name>
<dbReference type="PROSITE" id="PS50011">
    <property type="entry name" value="PROTEIN_KINASE_DOM"/>
    <property type="match status" value="1"/>
</dbReference>
<dbReference type="CDD" id="cd06614">
    <property type="entry name" value="STKc_PAK"/>
    <property type="match status" value="1"/>
</dbReference>
<proteinExistence type="inferred from homology"/>
<evidence type="ECO:0000256" key="4">
    <source>
        <dbReference type="ARBA" id="ARBA00022490"/>
    </source>
</evidence>
<gene>
    <name evidence="16" type="ORF">AYI68_g7573</name>
</gene>
<evidence type="ECO:0000256" key="5">
    <source>
        <dbReference type="ARBA" id="ARBA00022527"/>
    </source>
</evidence>
<evidence type="ECO:0000256" key="10">
    <source>
        <dbReference type="ARBA" id="ARBA00047899"/>
    </source>
</evidence>
<dbReference type="EC" id="2.7.11.1" evidence="3"/>
<feature type="region of interest" description="Disordered" evidence="13">
    <location>
        <begin position="526"/>
        <end position="601"/>
    </location>
</feature>
<evidence type="ECO:0000256" key="11">
    <source>
        <dbReference type="ARBA" id="ARBA00048679"/>
    </source>
</evidence>
<dbReference type="PANTHER" id="PTHR45832">
    <property type="entry name" value="SERINE/THREONINE-PROTEIN KINASE SAMKA-RELATED-RELATED"/>
    <property type="match status" value="1"/>
</dbReference>
<evidence type="ECO:0000256" key="12">
    <source>
        <dbReference type="PROSITE-ProRule" id="PRU10141"/>
    </source>
</evidence>
<keyword evidence="8 16" id="KW-0418">Kinase</keyword>
<evidence type="ECO:0000256" key="13">
    <source>
        <dbReference type="SAM" id="MobiDB-lite"/>
    </source>
</evidence>
<dbReference type="Gene3D" id="3.30.200.20">
    <property type="entry name" value="Phosphorylase Kinase, domain 1"/>
    <property type="match status" value="1"/>
</dbReference>
<dbReference type="OrthoDB" id="248923at2759"/>
<dbReference type="InterPro" id="IPR008271">
    <property type="entry name" value="Ser/Thr_kinase_AS"/>
</dbReference>
<protein>
    <recommendedName>
        <fullName evidence="3">non-specific serine/threonine protein kinase</fullName>
        <ecNumber evidence="3">2.7.11.1</ecNumber>
    </recommendedName>
</protein>
<evidence type="ECO:0000256" key="2">
    <source>
        <dbReference type="ARBA" id="ARBA00008874"/>
    </source>
</evidence>
<feature type="region of interest" description="Disordered" evidence="13">
    <location>
        <begin position="196"/>
        <end position="215"/>
    </location>
</feature>
<dbReference type="STRING" id="133383.A0A1R0GNC0"/>
<keyword evidence="17" id="KW-1185">Reference proteome</keyword>
<dbReference type="Gene3D" id="1.10.510.10">
    <property type="entry name" value="Transferase(Phosphotransferase) domain 1"/>
    <property type="match status" value="1"/>
</dbReference>
<comment type="subcellular location">
    <subcellularLocation>
        <location evidence="1">Cytoplasm</location>
    </subcellularLocation>
</comment>
<feature type="region of interest" description="Disordered" evidence="13">
    <location>
        <begin position="375"/>
        <end position="427"/>
    </location>
</feature>
<dbReference type="Pfam" id="PF00786">
    <property type="entry name" value="PBD"/>
    <property type="match status" value="1"/>
</dbReference>
<comment type="catalytic activity">
    <reaction evidence="10">
        <text>L-threonyl-[protein] + ATP = O-phospho-L-threonyl-[protein] + ADP + H(+)</text>
        <dbReference type="Rhea" id="RHEA:46608"/>
        <dbReference type="Rhea" id="RHEA-COMP:11060"/>
        <dbReference type="Rhea" id="RHEA-COMP:11605"/>
        <dbReference type="ChEBI" id="CHEBI:15378"/>
        <dbReference type="ChEBI" id="CHEBI:30013"/>
        <dbReference type="ChEBI" id="CHEBI:30616"/>
        <dbReference type="ChEBI" id="CHEBI:61977"/>
        <dbReference type="ChEBI" id="CHEBI:456216"/>
        <dbReference type="EC" id="2.7.11.1"/>
    </reaction>
</comment>
<dbReference type="PROSITE" id="PS00107">
    <property type="entry name" value="PROTEIN_KINASE_ATP"/>
    <property type="match status" value="1"/>
</dbReference>
<dbReference type="PROSITE" id="PS00108">
    <property type="entry name" value="PROTEIN_KINASE_ST"/>
    <property type="match status" value="1"/>
</dbReference>
<feature type="region of interest" description="Disordered" evidence="13">
    <location>
        <begin position="41"/>
        <end position="61"/>
    </location>
</feature>
<evidence type="ECO:0000259" key="15">
    <source>
        <dbReference type="PROSITE" id="PS50108"/>
    </source>
</evidence>
<feature type="binding site" evidence="12">
    <location>
        <position position="783"/>
    </location>
    <ligand>
        <name>ATP</name>
        <dbReference type="ChEBI" id="CHEBI:30616"/>
    </ligand>
</feature>
<dbReference type="InterPro" id="IPR017441">
    <property type="entry name" value="Protein_kinase_ATP_BS"/>
</dbReference>
<dbReference type="InterPro" id="IPR011009">
    <property type="entry name" value="Kinase-like_dom_sf"/>
</dbReference>
<dbReference type="InterPro" id="IPR000719">
    <property type="entry name" value="Prot_kinase_dom"/>
</dbReference>
<dbReference type="SMART" id="SM00220">
    <property type="entry name" value="S_TKc"/>
    <property type="match status" value="1"/>
</dbReference>
<dbReference type="InterPro" id="IPR036936">
    <property type="entry name" value="CRIB_dom_sf"/>
</dbReference>
<feature type="compositionally biased region" description="Polar residues" evidence="13">
    <location>
        <begin position="580"/>
        <end position="592"/>
    </location>
</feature>
<dbReference type="Gene3D" id="3.90.810.10">
    <property type="entry name" value="CRIB domain"/>
    <property type="match status" value="1"/>
</dbReference>
<comment type="catalytic activity">
    <reaction evidence="11">
        <text>L-seryl-[protein] + ATP = O-phospho-L-seryl-[protein] + ADP + H(+)</text>
        <dbReference type="Rhea" id="RHEA:17989"/>
        <dbReference type="Rhea" id="RHEA-COMP:9863"/>
        <dbReference type="Rhea" id="RHEA-COMP:11604"/>
        <dbReference type="ChEBI" id="CHEBI:15378"/>
        <dbReference type="ChEBI" id="CHEBI:29999"/>
        <dbReference type="ChEBI" id="CHEBI:30616"/>
        <dbReference type="ChEBI" id="CHEBI:83421"/>
        <dbReference type="ChEBI" id="CHEBI:456216"/>
        <dbReference type="EC" id="2.7.11.1"/>
    </reaction>
</comment>
<dbReference type="SMART" id="SM00285">
    <property type="entry name" value="PBD"/>
    <property type="match status" value="1"/>
</dbReference>
<evidence type="ECO:0000256" key="6">
    <source>
        <dbReference type="ARBA" id="ARBA00022679"/>
    </source>
</evidence>
<feature type="region of interest" description="Disordered" evidence="13">
    <location>
        <begin position="704"/>
        <end position="733"/>
    </location>
</feature>
<evidence type="ECO:0000256" key="1">
    <source>
        <dbReference type="ARBA" id="ARBA00004496"/>
    </source>
</evidence>
<evidence type="ECO:0000313" key="17">
    <source>
        <dbReference type="Proteomes" id="UP000187455"/>
    </source>
</evidence>